<dbReference type="EMBL" id="LT605205">
    <property type="protein sequence ID" value="SCD21930.1"/>
    <property type="molecule type" value="Genomic_DNA"/>
</dbReference>
<keyword evidence="2" id="KW-1185">Reference proteome</keyword>
<gene>
    <name evidence="1" type="ORF">PSM36_3141</name>
</gene>
<reference evidence="1 2" key="1">
    <citation type="submission" date="2016-08" db="EMBL/GenBank/DDBJ databases">
        <authorList>
            <person name="Seilhamer J.J."/>
        </authorList>
    </citation>
    <scope>NUCLEOTIDE SEQUENCE [LARGE SCALE GENOMIC DNA]</scope>
    <source>
        <strain evidence="1">M3/6</strain>
    </source>
</reference>
<dbReference type="KEGG" id="psac:PSM36_3141"/>
<dbReference type="Pfam" id="PF08309">
    <property type="entry name" value="LVIVD"/>
    <property type="match status" value="2"/>
</dbReference>
<dbReference type="InterPro" id="IPR011047">
    <property type="entry name" value="Quinoprotein_ADH-like_sf"/>
</dbReference>
<name>A0A1R3T403_9BACT</name>
<evidence type="ECO:0000313" key="1">
    <source>
        <dbReference type="EMBL" id="SCD21930.1"/>
    </source>
</evidence>
<dbReference type="AlphaFoldDB" id="A0A1R3T403"/>
<dbReference type="InterPro" id="IPR013211">
    <property type="entry name" value="LVIVD"/>
</dbReference>
<sequence>MKKLTFFLLMTGLFALPGCRDYVDEYVTYTVNEPVFMSASEFRSTVDVEGPKPIEKQGKIVFYDEYLYISQPEKGIHIIDNRNPSDPRNIAFIELLGNADMHVRNNMLYADSYVDLVWFDINDPAKPVFKGRKEEVFPEALPLTENGFGIDYDKFADRGNKVVVGWKTVEKKELVRNYKPRWWSWGGVTEDLVYNDAASYSGGGVGVVGSMSRFAIYQDNLYTVMNNMLGIFDLSGETPVKTGEDIYVGFSVETIFSYKNCMFMGTPTGMIIYSLEDPLKPERQSMITHVFGCDPVVVENDIAYVTVRSGTFCGQDANELIVVDVSDVKKPQHIVTYNMKNPKGLGIDNGTLFVCDDGLRVFNAENPSAIMYKDNILAHFKDIDGFDVIPFNNVLMMIAEDGIYQYDYTDVKSIRRLSRLPIGK</sequence>
<dbReference type="RefSeq" id="WP_076931662.1">
    <property type="nucleotide sequence ID" value="NZ_LT605205.1"/>
</dbReference>
<dbReference type="Proteomes" id="UP000187464">
    <property type="component" value="Chromosome I"/>
</dbReference>
<evidence type="ECO:0000313" key="2">
    <source>
        <dbReference type="Proteomes" id="UP000187464"/>
    </source>
</evidence>
<protein>
    <submittedName>
        <fullName evidence="1">Lvivd repeat-containing protein</fullName>
    </submittedName>
</protein>
<dbReference type="SUPFAM" id="SSF50998">
    <property type="entry name" value="Quinoprotein alcohol dehydrogenase-like"/>
    <property type="match status" value="1"/>
</dbReference>
<accession>A0A1R3T403</accession>
<organism evidence="1 2">
    <name type="scientific">Proteiniphilum saccharofermentans</name>
    <dbReference type="NCBI Taxonomy" id="1642647"/>
    <lineage>
        <taxon>Bacteria</taxon>
        <taxon>Pseudomonadati</taxon>
        <taxon>Bacteroidota</taxon>
        <taxon>Bacteroidia</taxon>
        <taxon>Bacteroidales</taxon>
        <taxon>Dysgonomonadaceae</taxon>
        <taxon>Proteiniphilum</taxon>
    </lineage>
</organism>
<proteinExistence type="predicted"/>
<dbReference type="STRING" id="1642647.PSM36_3141"/>